<evidence type="ECO:0000313" key="1">
    <source>
        <dbReference type="EMBL" id="PPK93857.1"/>
    </source>
</evidence>
<evidence type="ECO:0000313" key="2">
    <source>
        <dbReference type="Proteomes" id="UP000239485"/>
    </source>
</evidence>
<accession>A0A2S6II16</accession>
<gene>
    <name evidence="1" type="ORF">CLV92_109134</name>
</gene>
<proteinExistence type="predicted"/>
<dbReference type="OrthoDB" id="4196245at2"/>
<comment type="caution">
    <text evidence="1">The sequence shown here is derived from an EMBL/GenBank/DDBJ whole genome shotgun (WGS) entry which is preliminary data.</text>
</comment>
<organism evidence="1 2">
    <name type="scientific">Kineococcus xinjiangensis</name>
    <dbReference type="NCBI Taxonomy" id="512762"/>
    <lineage>
        <taxon>Bacteria</taxon>
        <taxon>Bacillati</taxon>
        <taxon>Actinomycetota</taxon>
        <taxon>Actinomycetes</taxon>
        <taxon>Kineosporiales</taxon>
        <taxon>Kineosporiaceae</taxon>
        <taxon>Kineococcus</taxon>
    </lineage>
</organism>
<dbReference type="AlphaFoldDB" id="A0A2S6II16"/>
<dbReference type="EMBL" id="PTJD01000009">
    <property type="protein sequence ID" value="PPK93857.1"/>
    <property type="molecule type" value="Genomic_DNA"/>
</dbReference>
<keyword evidence="2" id="KW-1185">Reference proteome</keyword>
<name>A0A2S6II16_9ACTN</name>
<dbReference type="RefSeq" id="WP_104433432.1">
    <property type="nucleotide sequence ID" value="NZ_PTJD01000009.1"/>
</dbReference>
<protein>
    <submittedName>
        <fullName evidence="1">Uncharacterized protein</fullName>
    </submittedName>
</protein>
<reference evidence="1 2" key="1">
    <citation type="submission" date="2018-02" db="EMBL/GenBank/DDBJ databases">
        <title>Genomic Encyclopedia of Archaeal and Bacterial Type Strains, Phase II (KMG-II): from individual species to whole genera.</title>
        <authorList>
            <person name="Goeker M."/>
        </authorList>
    </citation>
    <scope>NUCLEOTIDE SEQUENCE [LARGE SCALE GENOMIC DNA]</scope>
    <source>
        <strain evidence="1 2">DSM 22857</strain>
    </source>
</reference>
<sequence length="175" mass="19001">MNTQEDELVQVLVPRKHLTAVYALIAQRDGALPPDEQAEVATPAAPAVPAPAVPAPADDAAHVAAVPWEREDLQRFARTPHAMNTTLCAVLDVLADDPGQYFATSDLEEATGISRGSLRGAFSALTRHLRVHYEGRGWMLSRAWGPTLDPRNPAEACYRLTADQAERWRAARTGA</sequence>
<dbReference type="Proteomes" id="UP000239485">
    <property type="component" value="Unassembled WGS sequence"/>
</dbReference>